<feature type="transmembrane region" description="Helical" evidence="8">
    <location>
        <begin position="137"/>
        <end position="158"/>
    </location>
</feature>
<dbReference type="CDD" id="cd17318">
    <property type="entry name" value="MFS_SLC17"/>
    <property type="match status" value="1"/>
</dbReference>
<evidence type="ECO:0000259" key="9">
    <source>
        <dbReference type="PROSITE" id="PS50850"/>
    </source>
</evidence>
<keyword evidence="3 8" id="KW-0812">Transmembrane</keyword>
<feature type="transmembrane region" description="Helical" evidence="8">
    <location>
        <begin position="316"/>
        <end position="338"/>
    </location>
</feature>
<evidence type="ECO:0000256" key="2">
    <source>
        <dbReference type="ARBA" id="ARBA00022448"/>
    </source>
</evidence>
<dbReference type="PANTHER" id="PTHR11662">
    <property type="entry name" value="SOLUTE CARRIER FAMILY 17"/>
    <property type="match status" value="1"/>
</dbReference>
<keyword evidence="11" id="KW-1185">Reference proteome</keyword>
<dbReference type="PANTHER" id="PTHR11662:SF399">
    <property type="entry name" value="FI19708P1-RELATED"/>
    <property type="match status" value="1"/>
</dbReference>
<feature type="transmembrane region" description="Helical" evidence="8">
    <location>
        <begin position="21"/>
        <end position="39"/>
    </location>
</feature>
<feature type="transmembrane region" description="Helical" evidence="8">
    <location>
        <begin position="228"/>
        <end position="252"/>
    </location>
</feature>
<feature type="transmembrane region" description="Helical" evidence="8">
    <location>
        <begin position="400"/>
        <end position="419"/>
    </location>
</feature>
<evidence type="ECO:0000256" key="4">
    <source>
        <dbReference type="ARBA" id="ARBA00022847"/>
    </source>
</evidence>
<dbReference type="GO" id="GO:0016020">
    <property type="term" value="C:membrane"/>
    <property type="evidence" value="ECO:0007669"/>
    <property type="project" value="UniProtKB-SubCell"/>
</dbReference>
<dbReference type="GO" id="GO:0006820">
    <property type="term" value="P:monoatomic anion transport"/>
    <property type="evidence" value="ECO:0007669"/>
    <property type="project" value="TreeGrafter"/>
</dbReference>
<dbReference type="Proteomes" id="UP001374579">
    <property type="component" value="Unassembled WGS sequence"/>
</dbReference>
<evidence type="ECO:0000256" key="3">
    <source>
        <dbReference type="ARBA" id="ARBA00022692"/>
    </source>
</evidence>
<feature type="transmembrane region" description="Helical" evidence="8">
    <location>
        <begin position="358"/>
        <end position="379"/>
    </location>
</feature>
<evidence type="ECO:0000256" key="1">
    <source>
        <dbReference type="ARBA" id="ARBA00004141"/>
    </source>
</evidence>
<name>A0AAN9BSJ9_9CAEN</name>
<dbReference type="SUPFAM" id="SSF103473">
    <property type="entry name" value="MFS general substrate transporter"/>
    <property type="match status" value="1"/>
</dbReference>
<feature type="transmembrane region" description="Helical" evidence="8">
    <location>
        <begin position="494"/>
        <end position="513"/>
    </location>
</feature>
<sequence>MKDANNEIRIPRLWCSARLNLAILTMLGCVCFYSLRVNVSFSVVCMVNYTAISAIDAAANADGDAAVVVVAWNRNSSDDSISGNVTENRYLAGINGNVSGSDRNDLASGQCGSDGAASSAESYEDGELVWNKEQQGLVLGSIFWGYMLTNVAGGIAATRYGGKRVIGGALAIASVLTALTPVAARSSVYAVIGVRVLVGVCLGCISPALHALWAQWAPPQESSKLRSFCFAGCQMGYVMTFPVTALLCQYGFDGGWPTVFYVMAAGVLAWCVSWMLLVTDSPLDHPRISEEERDYIVNSLKGTISLKKKRGHSTPWLKVLGSRPVWAAFIAHTCFNWGEYTFLTNIPTYLREVLLFDIKANGFLSALPYICFWFVINVSGHVADVIRRKRLLDTTKTRKLFNFLGSVVPAGLLIGVAFLDCSHSAVAVALLTMGVAMTGCLYGAGLYINFADLSPRHAGVLYGISNTIATIPGFVAPIVIGIITHDQTQESWRWVFFLASLIYVIGCVFFFVLGSGDIQPWAVETEELEVSPDDEKFSPLTNGKAELDGGKDWRAYSEISNSLEKKLEGQDLISEEDKHQQLSQGVRGDNFVKT</sequence>
<keyword evidence="6 8" id="KW-0472">Membrane</keyword>
<evidence type="ECO:0000256" key="8">
    <source>
        <dbReference type="SAM" id="Phobius"/>
    </source>
</evidence>
<proteinExistence type="predicted"/>
<dbReference type="Pfam" id="PF07690">
    <property type="entry name" value="MFS_1"/>
    <property type="match status" value="1"/>
</dbReference>
<dbReference type="PROSITE" id="PS51257">
    <property type="entry name" value="PROKAR_LIPOPROTEIN"/>
    <property type="match status" value="1"/>
</dbReference>
<accession>A0AAN9BSJ9</accession>
<feature type="transmembrane region" description="Helical" evidence="8">
    <location>
        <begin position="258"/>
        <end position="278"/>
    </location>
</feature>
<feature type="region of interest" description="Disordered" evidence="7">
    <location>
        <begin position="574"/>
        <end position="594"/>
    </location>
</feature>
<comment type="caution">
    <text evidence="10">The sequence shown here is derived from an EMBL/GenBank/DDBJ whole genome shotgun (WGS) entry which is preliminary data.</text>
</comment>
<comment type="subcellular location">
    <subcellularLocation>
        <location evidence="1">Membrane</location>
        <topology evidence="1">Multi-pass membrane protein</topology>
    </subcellularLocation>
</comment>
<evidence type="ECO:0000313" key="10">
    <source>
        <dbReference type="EMBL" id="KAK7111022.1"/>
    </source>
</evidence>
<dbReference type="InterPro" id="IPR050382">
    <property type="entry name" value="MFS_Na/Anion_cotransporter"/>
</dbReference>
<feature type="domain" description="Major facilitator superfamily (MFS) profile" evidence="9">
    <location>
        <begin position="88"/>
        <end position="518"/>
    </location>
</feature>
<feature type="transmembrane region" description="Helical" evidence="8">
    <location>
        <begin position="165"/>
        <end position="184"/>
    </location>
</feature>
<dbReference type="GO" id="GO:0015293">
    <property type="term" value="F:symporter activity"/>
    <property type="evidence" value="ECO:0007669"/>
    <property type="project" value="UniProtKB-KW"/>
</dbReference>
<dbReference type="FunFam" id="1.20.1250.20:FF:000003">
    <property type="entry name" value="Solute carrier family 17 member 3"/>
    <property type="match status" value="1"/>
</dbReference>
<evidence type="ECO:0000256" key="5">
    <source>
        <dbReference type="ARBA" id="ARBA00022989"/>
    </source>
</evidence>
<feature type="transmembrane region" description="Helical" evidence="8">
    <location>
        <begin position="460"/>
        <end position="482"/>
    </location>
</feature>
<keyword evidence="5 8" id="KW-1133">Transmembrane helix</keyword>
<dbReference type="InterPro" id="IPR011701">
    <property type="entry name" value="MFS"/>
</dbReference>
<dbReference type="PROSITE" id="PS50850">
    <property type="entry name" value="MFS"/>
    <property type="match status" value="1"/>
</dbReference>
<organism evidence="10 11">
    <name type="scientific">Littorina saxatilis</name>
    <dbReference type="NCBI Taxonomy" id="31220"/>
    <lineage>
        <taxon>Eukaryota</taxon>
        <taxon>Metazoa</taxon>
        <taxon>Spiralia</taxon>
        <taxon>Lophotrochozoa</taxon>
        <taxon>Mollusca</taxon>
        <taxon>Gastropoda</taxon>
        <taxon>Caenogastropoda</taxon>
        <taxon>Littorinimorpha</taxon>
        <taxon>Littorinoidea</taxon>
        <taxon>Littorinidae</taxon>
        <taxon>Littorina</taxon>
    </lineage>
</organism>
<keyword evidence="4" id="KW-0769">Symport</keyword>
<gene>
    <name evidence="10" type="ORF">V1264_014805</name>
</gene>
<feature type="transmembrane region" description="Helical" evidence="8">
    <location>
        <begin position="425"/>
        <end position="448"/>
    </location>
</feature>
<dbReference type="AlphaFoldDB" id="A0AAN9BSJ9"/>
<dbReference type="Gene3D" id="1.20.1250.20">
    <property type="entry name" value="MFS general substrate transporter like domains"/>
    <property type="match status" value="2"/>
</dbReference>
<feature type="transmembrane region" description="Helical" evidence="8">
    <location>
        <begin position="196"/>
        <end position="216"/>
    </location>
</feature>
<evidence type="ECO:0000256" key="7">
    <source>
        <dbReference type="SAM" id="MobiDB-lite"/>
    </source>
</evidence>
<dbReference type="EMBL" id="JBAMIC010000003">
    <property type="protein sequence ID" value="KAK7111022.1"/>
    <property type="molecule type" value="Genomic_DNA"/>
</dbReference>
<dbReference type="InterPro" id="IPR020846">
    <property type="entry name" value="MFS_dom"/>
</dbReference>
<reference evidence="10 11" key="1">
    <citation type="submission" date="2024-02" db="EMBL/GenBank/DDBJ databases">
        <title>Chromosome-scale genome assembly of the rough periwinkle Littorina saxatilis.</title>
        <authorList>
            <person name="De Jode A."/>
            <person name="Faria R."/>
            <person name="Formenti G."/>
            <person name="Sims Y."/>
            <person name="Smith T.P."/>
            <person name="Tracey A."/>
            <person name="Wood J.M.D."/>
            <person name="Zagrodzka Z.B."/>
            <person name="Johannesson K."/>
            <person name="Butlin R.K."/>
            <person name="Leder E.H."/>
        </authorList>
    </citation>
    <scope>NUCLEOTIDE SEQUENCE [LARGE SCALE GENOMIC DNA]</scope>
    <source>
        <strain evidence="10">Snail1</strain>
        <tissue evidence="10">Muscle</tissue>
    </source>
</reference>
<keyword evidence="2" id="KW-0813">Transport</keyword>
<dbReference type="InterPro" id="IPR036259">
    <property type="entry name" value="MFS_trans_sf"/>
</dbReference>
<protein>
    <recommendedName>
        <fullName evidence="9">Major facilitator superfamily (MFS) profile domain-containing protein</fullName>
    </recommendedName>
</protein>
<evidence type="ECO:0000256" key="6">
    <source>
        <dbReference type="ARBA" id="ARBA00023136"/>
    </source>
</evidence>
<evidence type="ECO:0000313" key="11">
    <source>
        <dbReference type="Proteomes" id="UP001374579"/>
    </source>
</evidence>